<proteinExistence type="predicted"/>
<protein>
    <recommendedName>
        <fullName evidence="1">DUF4326 domain-containing protein</fullName>
    </recommendedName>
</protein>
<dbReference type="EMBL" id="LAZR01010827">
    <property type="protein sequence ID" value="KKM64832.1"/>
    <property type="molecule type" value="Genomic_DNA"/>
</dbReference>
<comment type="caution">
    <text evidence="2">The sequence shown here is derived from an EMBL/GenBank/DDBJ whole genome shotgun (WGS) entry which is preliminary data.</text>
</comment>
<dbReference type="Pfam" id="PF14216">
    <property type="entry name" value="DUF4326"/>
    <property type="match status" value="1"/>
</dbReference>
<reference evidence="2" key="1">
    <citation type="journal article" date="2015" name="Nature">
        <title>Complex archaea that bridge the gap between prokaryotes and eukaryotes.</title>
        <authorList>
            <person name="Spang A."/>
            <person name="Saw J.H."/>
            <person name="Jorgensen S.L."/>
            <person name="Zaremba-Niedzwiedzka K."/>
            <person name="Martijn J."/>
            <person name="Lind A.E."/>
            <person name="van Eijk R."/>
            <person name="Schleper C."/>
            <person name="Guy L."/>
            <person name="Ettema T.J."/>
        </authorList>
    </citation>
    <scope>NUCLEOTIDE SEQUENCE</scope>
</reference>
<evidence type="ECO:0000313" key="2">
    <source>
        <dbReference type="EMBL" id="KKM64832.1"/>
    </source>
</evidence>
<sequence>MNSKKNKTIVVNRHYKAYDVYIGRGTKFGNNYQIGPDGTREEVIAKHKKDFYDNPELQEAVWIELRGRRIGCSCKPLACHGDTYVEYIENRERTENETV</sequence>
<dbReference type="InterPro" id="IPR025475">
    <property type="entry name" value="DUF4326"/>
</dbReference>
<accession>A0A0F9M6M0</accession>
<feature type="domain" description="DUF4326" evidence="1">
    <location>
        <begin position="12"/>
        <end position="83"/>
    </location>
</feature>
<dbReference type="AlphaFoldDB" id="A0A0F9M6M0"/>
<organism evidence="2">
    <name type="scientific">marine sediment metagenome</name>
    <dbReference type="NCBI Taxonomy" id="412755"/>
    <lineage>
        <taxon>unclassified sequences</taxon>
        <taxon>metagenomes</taxon>
        <taxon>ecological metagenomes</taxon>
    </lineage>
</organism>
<gene>
    <name evidence="2" type="ORF">LCGC14_1497410</name>
</gene>
<evidence type="ECO:0000259" key="1">
    <source>
        <dbReference type="Pfam" id="PF14216"/>
    </source>
</evidence>
<name>A0A0F9M6M0_9ZZZZ</name>